<feature type="region of interest" description="Disordered" evidence="1">
    <location>
        <begin position="1"/>
        <end position="33"/>
    </location>
</feature>
<protein>
    <submittedName>
        <fullName evidence="2">Scaffold protein</fullName>
    </submittedName>
</protein>
<keyword evidence="3" id="KW-1185">Reference proteome</keyword>
<accession>V5Q7Z8</accession>
<dbReference type="Proteomes" id="UP000018624">
    <property type="component" value="Segment"/>
</dbReference>
<dbReference type="EMBL" id="KF626668">
    <property type="protein sequence ID" value="AHB12259.1"/>
    <property type="molecule type" value="Genomic_DNA"/>
</dbReference>
<reference evidence="2 3" key="1">
    <citation type="journal article" date="2014" name="J. Bacteriol.">
        <title>Characterization of novel virulent broad-host-range phages of Xylella fastidiosa and Xanthomonas.</title>
        <authorList>
            <person name="Ahern S.J."/>
            <person name="Das M."/>
            <person name="Bhowmick T.S."/>
            <person name="Young R."/>
            <person name="Gonzalez C.F."/>
        </authorList>
    </citation>
    <scope>NUCLEOTIDE SEQUENCE [LARGE SCALE GENOMIC DNA]</scope>
</reference>
<feature type="region of interest" description="Disordered" evidence="1">
    <location>
        <begin position="93"/>
        <end position="129"/>
    </location>
</feature>
<feature type="compositionally biased region" description="Basic and acidic residues" evidence="1">
    <location>
        <begin position="1"/>
        <end position="24"/>
    </location>
</feature>
<evidence type="ECO:0000256" key="1">
    <source>
        <dbReference type="SAM" id="MobiDB-lite"/>
    </source>
</evidence>
<sequence>MSDTKKTDATVEQKKADEQVENKTTDTTVDAGKKQDEQVDAGAAMQARCAAITGCEEAKGREALANHIAFKTTMSVDEAKSMLSASPKQANASSALDAAMSNSGGGADIANNGGDEEEQARGNDDGGLLGAYTAATGNKSVLRVVK</sequence>
<dbReference type="OrthoDB" id="3273at10239"/>
<organism evidence="2 3">
    <name type="scientific">Xylella phage Salvo</name>
    <dbReference type="NCBI Taxonomy" id="1415147"/>
    <lineage>
        <taxon>Viruses</taxon>
        <taxon>Duplodnaviria</taxon>
        <taxon>Heunggongvirae</taxon>
        <taxon>Uroviricota</taxon>
        <taxon>Caudoviricetes</taxon>
        <taxon>Casjensviridae</taxon>
        <taxon>Salvovirus</taxon>
        <taxon>Salvovirus salvo</taxon>
    </lineage>
</organism>
<proteinExistence type="predicted"/>
<gene>
    <name evidence="2" type="ORF">Salvo_58</name>
</gene>
<name>V5Q7Z8_9CAUD</name>
<evidence type="ECO:0000313" key="3">
    <source>
        <dbReference type="Proteomes" id="UP000018624"/>
    </source>
</evidence>
<evidence type="ECO:0000313" key="2">
    <source>
        <dbReference type="EMBL" id="AHB12259.1"/>
    </source>
</evidence>